<dbReference type="InterPro" id="IPR050509">
    <property type="entry name" value="CoA-transferase_III"/>
</dbReference>
<keyword evidence="2" id="KW-1185">Reference proteome</keyword>
<accession>A0ABT6ML32</accession>
<dbReference type="InterPro" id="IPR044855">
    <property type="entry name" value="CoA-Trfase_III_dom3_sf"/>
</dbReference>
<comment type="caution">
    <text evidence="1">The sequence shown here is derived from an EMBL/GenBank/DDBJ whole genome shotgun (WGS) entry which is preliminary data.</text>
</comment>
<sequence>MPTQHHMERSFTGPLAGLKVLEIGSIGPGPFCAMLLADLGADIIRIDRVSDRGLIGPNDDFRAELLHRGRRSVALDLKDPRGVALALSLAERADVLIEGFRPGVAERLGIGPEECSARNPGLIYGRMTGYGQDGPLAQHVGHDINYVALSGVLSMIGRRDQPPTPPLSLVGDFGGGGMILALGILAALYERRSSGLGQVIDASMTEGAALLATAFFGFGQVGGWDRERGTNLVDSGAPFYDVYETADGKWLSVGALEPQFYRDLVTLLDLPDDLPDQDDRDRWPDLKKVFADAVRTRTRDEWLAAAEGLSPCIAPVLDADEAPTHPHHVARGTFVELDGLVQPAPAPRFSRTAATVDRRPPLPGEHTTEALAAWGIDPTRIANLLVSGALSEQQDPDVGNSDEEHAQ</sequence>
<organism evidence="1 2">
    <name type="scientific">Prescottella agglutinans</name>
    <dbReference type="NCBI Taxonomy" id="1644129"/>
    <lineage>
        <taxon>Bacteria</taxon>
        <taxon>Bacillati</taxon>
        <taxon>Actinomycetota</taxon>
        <taxon>Actinomycetes</taxon>
        <taxon>Mycobacteriales</taxon>
        <taxon>Nocardiaceae</taxon>
        <taxon>Prescottella</taxon>
    </lineage>
</organism>
<dbReference type="EC" id="5.1.99.4" evidence="1"/>
<gene>
    <name evidence="1" type="ORF">M2280_006287</name>
</gene>
<dbReference type="Gene3D" id="3.40.50.10540">
    <property type="entry name" value="Crotonobetainyl-coa:carnitine coa-transferase, domain 1"/>
    <property type="match status" value="1"/>
</dbReference>
<dbReference type="InterPro" id="IPR023606">
    <property type="entry name" value="CoA-Trfase_III_dom_1_sf"/>
</dbReference>
<dbReference type="Gene3D" id="3.30.1540.10">
    <property type="entry name" value="formyl-coa transferase, domain 3"/>
    <property type="match status" value="1"/>
</dbReference>
<dbReference type="PANTHER" id="PTHR48228">
    <property type="entry name" value="SUCCINYL-COA--D-CITRAMALATE COA-TRANSFERASE"/>
    <property type="match status" value="1"/>
</dbReference>
<dbReference type="SUPFAM" id="SSF89796">
    <property type="entry name" value="CoA-transferase family III (CaiB/BaiF)"/>
    <property type="match status" value="1"/>
</dbReference>
<proteinExistence type="predicted"/>
<name>A0ABT6ML32_9NOCA</name>
<dbReference type="Proteomes" id="UP001160334">
    <property type="component" value="Unassembled WGS sequence"/>
</dbReference>
<evidence type="ECO:0000313" key="1">
    <source>
        <dbReference type="EMBL" id="MDH6285023.1"/>
    </source>
</evidence>
<dbReference type="EMBL" id="JARXVC010000034">
    <property type="protein sequence ID" value="MDH6285023.1"/>
    <property type="molecule type" value="Genomic_DNA"/>
</dbReference>
<dbReference type="InterPro" id="IPR003673">
    <property type="entry name" value="CoA-Trfase_fam_III"/>
</dbReference>
<dbReference type="Pfam" id="PF02515">
    <property type="entry name" value="CoA_transf_3"/>
    <property type="match status" value="1"/>
</dbReference>
<reference evidence="1 2" key="1">
    <citation type="submission" date="2023-04" db="EMBL/GenBank/DDBJ databases">
        <title>Forest soil microbial communities from Buena Vista Peninsula, Colon Province, Panama.</title>
        <authorList>
            <person name="Bouskill N."/>
        </authorList>
    </citation>
    <scope>NUCLEOTIDE SEQUENCE [LARGE SCALE GENOMIC DNA]</scope>
    <source>
        <strain evidence="1 2">CFH S0262</strain>
    </source>
</reference>
<keyword evidence="1" id="KW-0413">Isomerase</keyword>
<protein>
    <submittedName>
        <fullName evidence="1">Alpha-methylacyl-CoA racemase</fullName>
        <ecNumber evidence="1">5.1.99.4</ecNumber>
    </submittedName>
</protein>
<dbReference type="PANTHER" id="PTHR48228:SF5">
    <property type="entry name" value="ALPHA-METHYLACYL-COA RACEMASE"/>
    <property type="match status" value="1"/>
</dbReference>
<dbReference type="GO" id="GO:0008111">
    <property type="term" value="F:alpha-methylacyl-CoA racemase activity"/>
    <property type="evidence" value="ECO:0007669"/>
    <property type="project" value="UniProtKB-EC"/>
</dbReference>
<dbReference type="RefSeq" id="WP_280764183.1">
    <property type="nucleotide sequence ID" value="NZ_JARXVC010000034.1"/>
</dbReference>
<evidence type="ECO:0000313" key="2">
    <source>
        <dbReference type="Proteomes" id="UP001160334"/>
    </source>
</evidence>